<dbReference type="InterPro" id="IPR013786">
    <property type="entry name" value="AcylCoA_DH/ox_N"/>
</dbReference>
<dbReference type="PANTHER" id="PTHR43884:SF20">
    <property type="entry name" value="ACYL-COA DEHYDROGENASE FADE28"/>
    <property type="match status" value="1"/>
</dbReference>
<dbReference type="InterPro" id="IPR009075">
    <property type="entry name" value="AcylCo_DH/oxidase_C"/>
</dbReference>
<dbReference type="EC" id="1.-.-.-" evidence="8"/>
<comment type="cofactor">
    <cofactor evidence="1">
        <name>FAD</name>
        <dbReference type="ChEBI" id="CHEBI:57692"/>
    </cofactor>
</comment>
<comment type="similarity">
    <text evidence="2">Belongs to the acyl-CoA dehydrogenase family.</text>
</comment>
<sequence length="360" mass="38123">MDRFELRRLDYSLTEDHIAVRDAYKQFFTSHCGIETVRAAEESGFDKSLWERLCAMGATSMALPESVGGDGATLVDLVLVAEEIGRALAPVPWIDHVCAARLLSRLGAVDPELVSGRQLVALDPQHGDASGARLVPTGSIADAIIIRDGDDVVRLTFDTRPPTVDNIGRLPMAWIDPAAADTRTVVAGGDAALAEYQRALDEWRLLTAAALVGMVEQTMTIAAEFAKTRYTLGVPIGTLQAISHPLANMAITVASGRNLAYRAAWFLDNEPDERPELADCAFVFMAEEAAKAATMAVHIQGGLGVSAEAAATAYLVRARGWPLAGGDPGAGACRIAELVAVRETAARETAAPETADTTAG</sequence>
<dbReference type="PANTHER" id="PTHR43884">
    <property type="entry name" value="ACYL-COA DEHYDROGENASE"/>
    <property type="match status" value="1"/>
</dbReference>
<dbReference type="Pfam" id="PF02771">
    <property type="entry name" value="Acyl-CoA_dh_N"/>
    <property type="match status" value="1"/>
</dbReference>
<dbReference type="GO" id="GO:0016491">
    <property type="term" value="F:oxidoreductase activity"/>
    <property type="evidence" value="ECO:0007669"/>
    <property type="project" value="UniProtKB-KW"/>
</dbReference>
<dbReference type="EMBL" id="JAYJJR010000001">
    <property type="protein sequence ID" value="MEB3019635.1"/>
    <property type="molecule type" value="Genomic_DNA"/>
</dbReference>
<evidence type="ECO:0000313" key="9">
    <source>
        <dbReference type="Proteomes" id="UP001299596"/>
    </source>
</evidence>
<evidence type="ECO:0000256" key="4">
    <source>
        <dbReference type="ARBA" id="ARBA00022827"/>
    </source>
</evidence>
<name>A0ABU5XBG2_9MYCO</name>
<evidence type="ECO:0000256" key="2">
    <source>
        <dbReference type="ARBA" id="ARBA00009347"/>
    </source>
</evidence>
<protein>
    <submittedName>
        <fullName evidence="8">Acyl-CoA dehydrogenase family protein</fullName>
        <ecNumber evidence="8">1.-.-.-</ecNumber>
    </submittedName>
</protein>
<dbReference type="SUPFAM" id="SSF47203">
    <property type="entry name" value="Acyl-CoA dehydrogenase C-terminal domain-like"/>
    <property type="match status" value="1"/>
</dbReference>
<gene>
    <name evidence="8" type="ORF">K6T79_01085</name>
</gene>
<feature type="domain" description="Acyl-CoA dehydrogenase/oxidase C-terminal" evidence="6">
    <location>
        <begin position="197"/>
        <end position="326"/>
    </location>
</feature>
<reference evidence="8 9" key="1">
    <citation type="submission" date="2023-12" db="EMBL/GenBank/DDBJ databases">
        <title>Description of new species of Mycobacterium terrae complex isolated from sewage at the Sao Paulo Zoological Park Foundation in Brazil.</title>
        <authorList>
            <person name="Romagnoli C.L."/>
            <person name="Conceicao E.C."/>
            <person name="Machado E."/>
            <person name="Barreto L.B.P.F."/>
            <person name="Sharma A."/>
            <person name="Silva N.M."/>
            <person name="Marques L.E."/>
            <person name="Juliana M.A."/>
            <person name="Lourenco M.C.S."/>
            <person name="Digiampietri L.A."/>
            <person name="Suffys P.N."/>
            <person name="Viana-Niero C."/>
        </authorList>
    </citation>
    <scope>NUCLEOTIDE SEQUENCE [LARGE SCALE GENOMIC DNA]</scope>
    <source>
        <strain evidence="8 9">MYC098</strain>
    </source>
</reference>
<dbReference type="InterPro" id="IPR037069">
    <property type="entry name" value="AcylCoA_DH/ox_N_sf"/>
</dbReference>
<keyword evidence="5 8" id="KW-0560">Oxidoreductase</keyword>
<evidence type="ECO:0000313" key="8">
    <source>
        <dbReference type="EMBL" id="MEB3019635.1"/>
    </source>
</evidence>
<keyword evidence="3" id="KW-0285">Flavoprotein</keyword>
<proteinExistence type="inferred from homology"/>
<organism evidence="8 9">
    <name type="scientific">[Mycobacterium] crassicus</name>
    <dbReference type="NCBI Taxonomy" id="2872309"/>
    <lineage>
        <taxon>Bacteria</taxon>
        <taxon>Bacillati</taxon>
        <taxon>Actinomycetota</taxon>
        <taxon>Actinomycetes</taxon>
        <taxon>Mycobacteriales</taxon>
        <taxon>Mycobacteriaceae</taxon>
        <taxon>Mycolicibacter</taxon>
    </lineage>
</organism>
<dbReference type="Proteomes" id="UP001299596">
    <property type="component" value="Unassembled WGS sequence"/>
</dbReference>
<dbReference type="Pfam" id="PF00441">
    <property type="entry name" value="Acyl-CoA_dh_1"/>
    <property type="match status" value="1"/>
</dbReference>
<evidence type="ECO:0000256" key="1">
    <source>
        <dbReference type="ARBA" id="ARBA00001974"/>
    </source>
</evidence>
<dbReference type="InterPro" id="IPR036250">
    <property type="entry name" value="AcylCo_DH-like_C"/>
</dbReference>
<evidence type="ECO:0000256" key="5">
    <source>
        <dbReference type="ARBA" id="ARBA00023002"/>
    </source>
</evidence>
<dbReference type="RefSeq" id="WP_225404780.1">
    <property type="nucleotide sequence ID" value="NZ_JAYJJR010000001.1"/>
</dbReference>
<dbReference type="Gene3D" id="1.10.540.10">
    <property type="entry name" value="Acyl-CoA dehydrogenase/oxidase, N-terminal domain"/>
    <property type="match status" value="1"/>
</dbReference>
<evidence type="ECO:0000259" key="7">
    <source>
        <dbReference type="Pfam" id="PF02771"/>
    </source>
</evidence>
<evidence type="ECO:0000259" key="6">
    <source>
        <dbReference type="Pfam" id="PF00441"/>
    </source>
</evidence>
<keyword evidence="9" id="KW-1185">Reference proteome</keyword>
<keyword evidence="4" id="KW-0274">FAD</keyword>
<comment type="caution">
    <text evidence="8">The sequence shown here is derived from an EMBL/GenBank/DDBJ whole genome shotgun (WGS) entry which is preliminary data.</text>
</comment>
<dbReference type="Gene3D" id="1.20.140.10">
    <property type="entry name" value="Butyryl-CoA Dehydrogenase, subunit A, domain 3"/>
    <property type="match status" value="1"/>
</dbReference>
<feature type="domain" description="Acyl-CoA dehydrogenase/oxidase N-terminal" evidence="7">
    <location>
        <begin position="14"/>
        <end position="107"/>
    </location>
</feature>
<evidence type="ECO:0000256" key="3">
    <source>
        <dbReference type="ARBA" id="ARBA00022630"/>
    </source>
</evidence>
<accession>A0ABU5XBG2</accession>
<dbReference type="SUPFAM" id="SSF56645">
    <property type="entry name" value="Acyl-CoA dehydrogenase NM domain-like"/>
    <property type="match status" value="1"/>
</dbReference>
<dbReference type="InterPro" id="IPR009100">
    <property type="entry name" value="AcylCoA_DH/oxidase_NM_dom_sf"/>
</dbReference>